<evidence type="ECO:0000256" key="3">
    <source>
        <dbReference type="ARBA" id="ARBA00022692"/>
    </source>
</evidence>
<gene>
    <name evidence="11" type="ORF">KOW79_005814</name>
</gene>
<evidence type="ECO:0000313" key="11">
    <source>
        <dbReference type="EMBL" id="KAG7331845.1"/>
    </source>
</evidence>
<feature type="transmembrane region" description="Helical" evidence="9">
    <location>
        <begin position="46"/>
        <end position="65"/>
    </location>
</feature>
<dbReference type="InterPro" id="IPR052477">
    <property type="entry name" value="Orphan_GPCR1"/>
</dbReference>
<evidence type="ECO:0000256" key="2">
    <source>
        <dbReference type="ARBA" id="ARBA00022475"/>
    </source>
</evidence>
<evidence type="ECO:0000259" key="10">
    <source>
        <dbReference type="PROSITE" id="PS50262"/>
    </source>
</evidence>
<keyword evidence="4 9" id="KW-1133">Transmembrane helix</keyword>
<feature type="transmembrane region" description="Helical" evidence="9">
    <location>
        <begin position="128"/>
        <end position="149"/>
    </location>
</feature>
<dbReference type="CDD" id="cd14978">
    <property type="entry name" value="7tmA_FMRFamide_R-like"/>
    <property type="match status" value="1"/>
</dbReference>
<comment type="subcellular location">
    <subcellularLocation>
        <location evidence="1">Cell membrane</location>
        <topology evidence="1">Multi-pass membrane protein</topology>
    </subcellularLocation>
</comment>
<dbReference type="Pfam" id="PF00001">
    <property type="entry name" value="7tm_1"/>
    <property type="match status" value="1"/>
</dbReference>
<dbReference type="PANTHER" id="PTHR46272">
    <property type="entry name" value="G_PROTEIN_RECEP_F1_2 DOMAIN-CONTAINING PROTEIN"/>
    <property type="match status" value="1"/>
</dbReference>
<feature type="domain" description="G-protein coupled receptors family 1 profile" evidence="10">
    <location>
        <begin position="25"/>
        <end position="299"/>
    </location>
</feature>
<protein>
    <recommendedName>
        <fullName evidence="10">G-protein coupled receptors family 1 profile domain-containing protein</fullName>
    </recommendedName>
</protein>
<keyword evidence="7" id="KW-0675">Receptor</keyword>
<dbReference type="OrthoDB" id="10040416at2759"/>
<dbReference type="InterPro" id="IPR017452">
    <property type="entry name" value="GPCR_Rhodpsn_7TM"/>
</dbReference>
<evidence type="ECO:0000256" key="8">
    <source>
        <dbReference type="ARBA" id="ARBA00023224"/>
    </source>
</evidence>
<dbReference type="PRINTS" id="PR00237">
    <property type="entry name" value="GPCRRHODOPSN"/>
</dbReference>
<dbReference type="SUPFAM" id="SSF81321">
    <property type="entry name" value="Family A G protein-coupled receptor-like"/>
    <property type="match status" value="1"/>
</dbReference>
<keyword evidence="8" id="KW-0807">Transducer</keyword>
<keyword evidence="12" id="KW-1185">Reference proteome</keyword>
<evidence type="ECO:0000256" key="1">
    <source>
        <dbReference type="ARBA" id="ARBA00004651"/>
    </source>
</evidence>
<dbReference type="PROSITE" id="PS50262">
    <property type="entry name" value="G_PROTEIN_RECEP_F1_2"/>
    <property type="match status" value="1"/>
</dbReference>
<dbReference type="AlphaFoldDB" id="A0A9D3P2N8"/>
<keyword evidence="3 9" id="KW-0812">Transmembrane</keyword>
<evidence type="ECO:0000256" key="7">
    <source>
        <dbReference type="ARBA" id="ARBA00023170"/>
    </source>
</evidence>
<proteinExistence type="predicted"/>
<name>A0A9D3P2N8_9TELE</name>
<comment type="caution">
    <text evidence="11">The sequence shown here is derived from an EMBL/GenBank/DDBJ whole genome shotgun (WGS) entry which is preliminary data.</text>
</comment>
<evidence type="ECO:0000256" key="9">
    <source>
        <dbReference type="SAM" id="Phobius"/>
    </source>
</evidence>
<feature type="transmembrane region" description="Helical" evidence="9">
    <location>
        <begin position="235"/>
        <end position="254"/>
    </location>
</feature>
<dbReference type="PANTHER" id="PTHR46272:SF4">
    <property type="entry name" value="G-PROTEIN COUPLED RECEPTORS FAMILY 1 PROFILE DOMAIN-CONTAINING PROTEIN"/>
    <property type="match status" value="1"/>
</dbReference>
<dbReference type="InterPro" id="IPR000276">
    <property type="entry name" value="GPCR_Rhodpsn"/>
</dbReference>
<evidence type="ECO:0000256" key="4">
    <source>
        <dbReference type="ARBA" id="ARBA00022989"/>
    </source>
</evidence>
<keyword evidence="5" id="KW-0297">G-protein coupled receptor</keyword>
<keyword evidence="6 9" id="KW-0472">Membrane</keyword>
<reference evidence="11 12" key="1">
    <citation type="submission" date="2021-06" db="EMBL/GenBank/DDBJ databases">
        <title>Chromosome-level genome assembly of the red-tail catfish (Hemibagrus wyckioides).</title>
        <authorList>
            <person name="Shao F."/>
        </authorList>
    </citation>
    <scope>NUCLEOTIDE SEQUENCE [LARGE SCALE GENOMIC DNA]</scope>
    <source>
        <strain evidence="11">EC202008001</strain>
        <tissue evidence="11">Blood</tissue>
    </source>
</reference>
<evidence type="ECO:0000256" key="6">
    <source>
        <dbReference type="ARBA" id="ARBA00023136"/>
    </source>
</evidence>
<dbReference type="GO" id="GO:0004930">
    <property type="term" value="F:G protein-coupled receptor activity"/>
    <property type="evidence" value="ECO:0007669"/>
    <property type="project" value="UniProtKB-KW"/>
</dbReference>
<accession>A0A9D3P2N8</accession>
<sequence length="379" mass="43194">MDGASVFITIQKVYYPLLCILGIPANLFTFYMLCWRVCGMSDSARVYLSFLAVVDTCYLLWVTLLDLSLVFLQPQPFWHAHPWCGVINFLQFGTFYASAWLVVAFTIERYLVFRVMVIPQRHLQVRHALLTCTSIILLSHLASIPLSWINTVVQVNLTRNGQTVTVPRCLYRDAFYSTVVVWVTSFLSSGVPILLVIIFNSLIAYQLLGSGRLFTKEERRTIRASRTRGSARRTLLLLGIVSAAFVVLGLPRFITYCILRTKHNHKDFNRDDYTIAINVVGDIANMLHNLNSGTNFLLYCVVSRRFRHEIVNTFRCRVRGRELGSFFTQTTMKVFSVAERRDAAGRDPVSVVLTKLKRLETPAVPSSGNSAAFWTLRHF</sequence>
<evidence type="ECO:0000313" key="12">
    <source>
        <dbReference type="Proteomes" id="UP000824219"/>
    </source>
</evidence>
<feature type="transmembrane region" description="Helical" evidence="9">
    <location>
        <begin position="13"/>
        <end position="34"/>
    </location>
</feature>
<dbReference type="Gene3D" id="1.20.1070.10">
    <property type="entry name" value="Rhodopsin 7-helix transmembrane proteins"/>
    <property type="match status" value="1"/>
</dbReference>
<dbReference type="Proteomes" id="UP000824219">
    <property type="component" value="Linkage Group LG06"/>
</dbReference>
<dbReference type="EMBL" id="JAHKSW010000006">
    <property type="protein sequence ID" value="KAG7331845.1"/>
    <property type="molecule type" value="Genomic_DNA"/>
</dbReference>
<feature type="transmembrane region" description="Helical" evidence="9">
    <location>
        <begin position="191"/>
        <end position="214"/>
    </location>
</feature>
<organism evidence="11 12">
    <name type="scientific">Hemibagrus wyckioides</name>
    <dbReference type="NCBI Taxonomy" id="337641"/>
    <lineage>
        <taxon>Eukaryota</taxon>
        <taxon>Metazoa</taxon>
        <taxon>Chordata</taxon>
        <taxon>Craniata</taxon>
        <taxon>Vertebrata</taxon>
        <taxon>Euteleostomi</taxon>
        <taxon>Actinopterygii</taxon>
        <taxon>Neopterygii</taxon>
        <taxon>Teleostei</taxon>
        <taxon>Ostariophysi</taxon>
        <taxon>Siluriformes</taxon>
        <taxon>Bagridae</taxon>
        <taxon>Hemibagrus</taxon>
    </lineage>
</organism>
<dbReference type="GO" id="GO:0005886">
    <property type="term" value="C:plasma membrane"/>
    <property type="evidence" value="ECO:0007669"/>
    <property type="project" value="UniProtKB-SubCell"/>
</dbReference>
<evidence type="ECO:0000256" key="5">
    <source>
        <dbReference type="ARBA" id="ARBA00023040"/>
    </source>
</evidence>
<feature type="transmembrane region" description="Helical" evidence="9">
    <location>
        <begin position="85"/>
        <end position="107"/>
    </location>
</feature>
<keyword evidence="2" id="KW-1003">Cell membrane</keyword>